<proteinExistence type="predicted"/>
<keyword evidence="1" id="KW-1133">Transmembrane helix</keyword>
<keyword evidence="1" id="KW-0812">Transmembrane</keyword>
<evidence type="ECO:0000256" key="1">
    <source>
        <dbReference type="SAM" id="Phobius"/>
    </source>
</evidence>
<protein>
    <submittedName>
        <fullName evidence="2">Uncharacterized protein</fullName>
    </submittedName>
</protein>
<reference evidence="3" key="1">
    <citation type="journal article" date="2020" name="Nat. Commun.">
        <title>Genome sequence of the cluster root forming white lupin.</title>
        <authorList>
            <person name="Hufnagel B."/>
            <person name="Marques A."/>
            <person name="Soriano A."/>
            <person name="Marques L."/>
            <person name="Divol F."/>
            <person name="Doumas P."/>
            <person name="Sallet E."/>
            <person name="Mancinotti D."/>
            <person name="Carrere S."/>
            <person name="Marande W."/>
            <person name="Arribat S."/>
            <person name="Keller J."/>
            <person name="Huneau C."/>
            <person name="Blein T."/>
            <person name="Aime D."/>
            <person name="Laguerre M."/>
            <person name="Taylor J."/>
            <person name="Schubert V."/>
            <person name="Nelson M."/>
            <person name="Geu-Flores F."/>
            <person name="Crespi M."/>
            <person name="Gallardo-Guerrero K."/>
            <person name="Delaux P.-M."/>
            <person name="Salse J."/>
            <person name="Berges H."/>
            <person name="Guyot R."/>
            <person name="Gouzy J."/>
            <person name="Peret B."/>
        </authorList>
    </citation>
    <scope>NUCLEOTIDE SEQUENCE [LARGE SCALE GENOMIC DNA]</scope>
    <source>
        <strain evidence="3">cv. Amiga</strain>
    </source>
</reference>
<keyword evidence="3" id="KW-1185">Reference proteome</keyword>
<keyword evidence="1" id="KW-0472">Membrane</keyword>
<gene>
    <name evidence="2" type="ORF">Lalb_Chr22g0358721</name>
</gene>
<evidence type="ECO:0000313" key="3">
    <source>
        <dbReference type="Proteomes" id="UP000447434"/>
    </source>
</evidence>
<dbReference type="AlphaFoldDB" id="A0A6A4NMH3"/>
<name>A0A6A4NMH3_LUPAL</name>
<sequence>MFNSCVQLPPNGKGKVLKGKHKLKDFHTSECVQLKNKSDLIQIRPTDLVIHDVRKILSLYFELYFYWFYMLLLFSLILIK</sequence>
<accession>A0A6A4NMH3</accession>
<evidence type="ECO:0000313" key="2">
    <source>
        <dbReference type="EMBL" id="KAE9588754.1"/>
    </source>
</evidence>
<feature type="transmembrane region" description="Helical" evidence="1">
    <location>
        <begin position="63"/>
        <end position="79"/>
    </location>
</feature>
<organism evidence="2 3">
    <name type="scientific">Lupinus albus</name>
    <name type="common">White lupine</name>
    <name type="synonym">Lupinus termis</name>
    <dbReference type="NCBI Taxonomy" id="3870"/>
    <lineage>
        <taxon>Eukaryota</taxon>
        <taxon>Viridiplantae</taxon>
        <taxon>Streptophyta</taxon>
        <taxon>Embryophyta</taxon>
        <taxon>Tracheophyta</taxon>
        <taxon>Spermatophyta</taxon>
        <taxon>Magnoliopsida</taxon>
        <taxon>eudicotyledons</taxon>
        <taxon>Gunneridae</taxon>
        <taxon>Pentapetalae</taxon>
        <taxon>rosids</taxon>
        <taxon>fabids</taxon>
        <taxon>Fabales</taxon>
        <taxon>Fabaceae</taxon>
        <taxon>Papilionoideae</taxon>
        <taxon>50 kb inversion clade</taxon>
        <taxon>genistoids sensu lato</taxon>
        <taxon>core genistoids</taxon>
        <taxon>Genisteae</taxon>
        <taxon>Lupinus</taxon>
    </lineage>
</organism>
<dbReference type="Proteomes" id="UP000447434">
    <property type="component" value="Chromosome 22"/>
</dbReference>
<comment type="caution">
    <text evidence="2">The sequence shown here is derived from an EMBL/GenBank/DDBJ whole genome shotgun (WGS) entry which is preliminary data.</text>
</comment>
<dbReference type="EMBL" id="WOCE01000022">
    <property type="protein sequence ID" value="KAE9588754.1"/>
    <property type="molecule type" value="Genomic_DNA"/>
</dbReference>